<sequence>MMGQERRNPCMGRVAEDPEGQRKCILQHAEVPDAIVPAVEAELLFARMCVCGPDDWCVLGVLKHSPDLNLAIEWERRLFHTSGP</sequence>
<protein>
    <submittedName>
        <fullName evidence="1">Uncharacterized protein</fullName>
    </submittedName>
</protein>
<gene>
    <name evidence="1" type="ORF">NDU88_004240</name>
</gene>
<keyword evidence="2" id="KW-1185">Reference proteome</keyword>
<reference evidence="1" key="1">
    <citation type="journal article" date="2022" name="bioRxiv">
        <title>Sequencing and chromosome-scale assembly of the giantPleurodeles waltlgenome.</title>
        <authorList>
            <person name="Brown T."/>
            <person name="Elewa A."/>
            <person name="Iarovenko S."/>
            <person name="Subramanian E."/>
            <person name="Araus A.J."/>
            <person name="Petzold A."/>
            <person name="Susuki M."/>
            <person name="Suzuki K.-i.T."/>
            <person name="Hayashi T."/>
            <person name="Toyoda A."/>
            <person name="Oliveira C."/>
            <person name="Osipova E."/>
            <person name="Leigh N.D."/>
            <person name="Simon A."/>
            <person name="Yun M.H."/>
        </authorList>
    </citation>
    <scope>NUCLEOTIDE SEQUENCE</scope>
    <source>
        <strain evidence="1">20211129_DDA</strain>
        <tissue evidence="1">Liver</tissue>
    </source>
</reference>
<dbReference type="AlphaFoldDB" id="A0AAV7TRX1"/>
<comment type="caution">
    <text evidence="1">The sequence shown here is derived from an EMBL/GenBank/DDBJ whole genome shotgun (WGS) entry which is preliminary data.</text>
</comment>
<dbReference type="Proteomes" id="UP001066276">
    <property type="component" value="Chromosome 3_2"/>
</dbReference>
<proteinExistence type="predicted"/>
<name>A0AAV7TRX1_PLEWA</name>
<dbReference type="EMBL" id="JANPWB010000006">
    <property type="protein sequence ID" value="KAJ1179001.1"/>
    <property type="molecule type" value="Genomic_DNA"/>
</dbReference>
<organism evidence="1 2">
    <name type="scientific">Pleurodeles waltl</name>
    <name type="common">Iberian ribbed newt</name>
    <dbReference type="NCBI Taxonomy" id="8319"/>
    <lineage>
        <taxon>Eukaryota</taxon>
        <taxon>Metazoa</taxon>
        <taxon>Chordata</taxon>
        <taxon>Craniata</taxon>
        <taxon>Vertebrata</taxon>
        <taxon>Euteleostomi</taxon>
        <taxon>Amphibia</taxon>
        <taxon>Batrachia</taxon>
        <taxon>Caudata</taxon>
        <taxon>Salamandroidea</taxon>
        <taxon>Salamandridae</taxon>
        <taxon>Pleurodelinae</taxon>
        <taxon>Pleurodeles</taxon>
    </lineage>
</organism>
<accession>A0AAV7TRX1</accession>
<evidence type="ECO:0000313" key="1">
    <source>
        <dbReference type="EMBL" id="KAJ1179001.1"/>
    </source>
</evidence>
<evidence type="ECO:0000313" key="2">
    <source>
        <dbReference type="Proteomes" id="UP001066276"/>
    </source>
</evidence>